<feature type="region of interest" description="Disordered" evidence="1">
    <location>
        <begin position="53"/>
        <end position="75"/>
    </location>
</feature>
<dbReference type="Proteomes" id="UP000078340">
    <property type="component" value="Unassembled WGS sequence"/>
</dbReference>
<comment type="caution">
    <text evidence="3">The sequence shown here is derived from an EMBL/GenBank/DDBJ whole genome shotgun (WGS) entry which is preliminary data.</text>
</comment>
<gene>
    <name evidence="2" type="ORF">VFPBJ_00544</name>
    <name evidence="3" type="ORF">VFPFJ_00576</name>
</gene>
<dbReference type="EMBL" id="LSBI01000001">
    <property type="protein sequence ID" value="OAQ94467.1"/>
    <property type="molecule type" value="Genomic_DNA"/>
</dbReference>
<evidence type="ECO:0000313" key="4">
    <source>
        <dbReference type="Proteomes" id="UP000078340"/>
    </source>
</evidence>
<evidence type="ECO:0000256" key="1">
    <source>
        <dbReference type="SAM" id="MobiDB-lite"/>
    </source>
</evidence>
<sequence>MSRELIENMTDRFNDATRQMAAGPSRRCRSFMLRGLVHRRRVFGGIAITRGEDQASQVSDPGLSGRRPACLRPGGGDAVRGIKAASAIECGTRDAGAGEGQPPLELSETNRRLLPAMTGICR</sequence>
<evidence type="ECO:0000313" key="2">
    <source>
        <dbReference type="EMBL" id="OAQ86504.1"/>
    </source>
</evidence>
<proteinExistence type="predicted"/>
<reference evidence="3 4" key="1">
    <citation type="submission" date="2016-02" db="EMBL/GenBank/DDBJ databases">
        <title>Biosynthesis of antibiotic leucinostatins and their inhibition on Phytophthora in bio-control Purpureocillium lilacinum.</title>
        <authorList>
            <person name="Wang G."/>
            <person name="Liu Z."/>
            <person name="Lin R."/>
            <person name="Li E."/>
            <person name="Mao Z."/>
            <person name="Ling J."/>
            <person name="Yin W."/>
            <person name="Xie B."/>
        </authorList>
    </citation>
    <scope>NUCLEOTIDE SEQUENCE [LARGE SCALE GENOMIC DNA]</scope>
    <source>
        <strain evidence="2">PLBJ-1</strain>
        <strain evidence="3">PLFJ-1</strain>
    </source>
</reference>
<name>A0A179HVR0_PURLI</name>
<dbReference type="AlphaFoldDB" id="A0A179HVR0"/>
<evidence type="ECO:0000313" key="3">
    <source>
        <dbReference type="EMBL" id="OAQ94467.1"/>
    </source>
</evidence>
<dbReference type="EMBL" id="LSBH01000001">
    <property type="protein sequence ID" value="OAQ86504.1"/>
    <property type="molecule type" value="Genomic_DNA"/>
</dbReference>
<organism evidence="3 4">
    <name type="scientific">Purpureocillium lilacinum</name>
    <name type="common">Paecilomyces lilacinus</name>
    <dbReference type="NCBI Taxonomy" id="33203"/>
    <lineage>
        <taxon>Eukaryota</taxon>
        <taxon>Fungi</taxon>
        <taxon>Dikarya</taxon>
        <taxon>Ascomycota</taxon>
        <taxon>Pezizomycotina</taxon>
        <taxon>Sordariomycetes</taxon>
        <taxon>Hypocreomycetidae</taxon>
        <taxon>Hypocreales</taxon>
        <taxon>Ophiocordycipitaceae</taxon>
        <taxon>Purpureocillium</taxon>
    </lineage>
</organism>
<dbReference type="Proteomes" id="UP000078240">
    <property type="component" value="Unassembled WGS sequence"/>
</dbReference>
<accession>A0A179HVR0</accession>
<protein>
    <submittedName>
        <fullName evidence="3">Uncharacterized protein</fullName>
    </submittedName>
</protein>